<keyword evidence="4 11" id="KW-0067">ATP-binding</keyword>
<evidence type="ECO:0000259" key="10">
    <source>
        <dbReference type="PROSITE" id="PS50929"/>
    </source>
</evidence>
<feature type="transmembrane region" description="Helical" evidence="8">
    <location>
        <begin position="83"/>
        <end position="102"/>
    </location>
</feature>
<dbReference type="InterPro" id="IPR027417">
    <property type="entry name" value="P-loop_NTPase"/>
</dbReference>
<dbReference type="InterPro" id="IPR017871">
    <property type="entry name" value="ABC_transporter-like_CS"/>
</dbReference>
<dbReference type="OrthoDB" id="5932766at2"/>
<dbReference type="EMBL" id="QQSY01000003">
    <property type="protein sequence ID" value="RDI98013.1"/>
    <property type="molecule type" value="Genomic_DNA"/>
</dbReference>
<dbReference type="InterPro" id="IPR011527">
    <property type="entry name" value="ABC1_TM_dom"/>
</dbReference>
<dbReference type="InterPro" id="IPR003439">
    <property type="entry name" value="ABC_transporter-like_ATP-bd"/>
</dbReference>
<dbReference type="PROSITE" id="PS00211">
    <property type="entry name" value="ABC_TRANSPORTER_1"/>
    <property type="match status" value="1"/>
</dbReference>
<evidence type="ECO:0000256" key="8">
    <source>
        <dbReference type="SAM" id="Phobius"/>
    </source>
</evidence>
<evidence type="ECO:0000256" key="2">
    <source>
        <dbReference type="ARBA" id="ARBA00022692"/>
    </source>
</evidence>
<gene>
    <name evidence="11" type="ORF">DVT68_13065</name>
</gene>
<keyword evidence="3" id="KW-0547">Nucleotide-binding</keyword>
<organism evidence="11 12">
    <name type="scientific">Dyella solisilvae</name>
    <dbReference type="NCBI Taxonomy" id="1920168"/>
    <lineage>
        <taxon>Bacteria</taxon>
        <taxon>Pseudomonadati</taxon>
        <taxon>Pseudomonadota</taxon>
        <taxon>Gammaproteobacteria</taxon>
        <taxon>Lysobacterales</taxon>
        <taxon>Rhodanobacteraceae</taxon>
        <taxon>Dyella</taxon>
    </lineage>
</organism>
<dbReference type="Pfam" id="PF00664">
    <property type="entry name" value="ABC_membrane"/>
    <property type="match status" value="1"/>
</dbReference>
<keyword evidence="12" id="KW-1185">Reference proteome</keyword>
<keyword evidence="5 8" id="KW-1133">Transmembrane helix</keyword>
<feature type="domain" description="ABC transporter" evidence="9">
    <location>
        <begin position="350"/>
        <end position="588"/>
    </location>
</feature>
<evidence type="ECO:0000256" key="1">
    <source>
        <dbReference type="ARBA" id="ARBA00004651"/>
    </source>
</evidence>
<dbReference type="PANTHER" id="PTHR24221:SF632">
    <property type="entry name" value="ATP-DEPENDENT LIPID A-CORE FLIPPASE"/>
    <property type="match status" value="1"/>
</dbReference>
<dbReference type="SUPFAM" id="SSF52540">
    <property type="entry name" value="P-loop containing nucleoside triphosphate hydrolases"/>
    <property type="match status" value="1"/>
</dbReference>
<feature type="transmembrane region" description="Helical" evidence="8">
    <location>
        <begin position="37"/>
        <end position="63"/>
    </location>
</feature>
<evidence type="ECO:0000256" key="4">
    <source>
        <dbReference type="ARBA" id="ARBA00022840"/>
    </source>
</evidence>
<protein>
    <submittedName>
        <fullName evidence="11">ABC transporter ATP-binding protein</fullName>
    </submittedName>
</protein>
<evidence type="ECO:0000313" key="11">
    <source>
        <dbReference type="EMBL" id="RDI98013.1"/>
    </source>
</evidence>
<reference evidence="11 12" key="1">
    <citation type="submission" date="2018-07" db="EMBL/GenBank/DDBJ databases">
        <title>Dyella solisilvae sp. nov., isolated from the pine and broad-leaved mixed forest soil.</title>
        <authorList>
            <person name="Gao Z."/>
            <person name="Qiu L."/>
        </authorList>
    </citation>
    <scope>NUCLEOTIDE SEQUENCE [LARGE SCALE GENOMIC DNA]</scope>
    <source>
        <strain evidence="11 12">DHG54</strain>
    </source>
</reference>
<evidence type="ECO:0000256" key="5">
    <source>
        <dbReference type="ARBA" id="ARBA00022989"/>
    </source>
</evidence>
<comment type="subcellular location">
    <subcellularLocation>
        <location evidence="1">Cell membrane</location>
        <topology evidence="1">Multi-pass membrane protein</topology>
    </subcellularLocation>
</comment>
<dbReference type="GO" id="GO:0005886">
    <property type="term" value="C:plasma membrane"/>
    <property type="evidence" value="ECO:0007669"/>
    <property type="project" value="UniProtKB-SubCell"/>
</dbReference>
<dbReference type="SUPFAM" id="SSF90123">
    <property type="entry name" value="ABC transporter transmembrane region"/>
    <property type="match status" value="1"/>
</dbReference>
<dbReference type="InterPro" id="IPR039421">
    <property type="entry name" value="Type_1_exporter"/>
</dbReference>
<dbReference type="PROSITE" id="PS50929">
    <property type="entry name" value="ABC_TM1F"/>
    <property type="match status" value="1"/>
</dbReference>
<dbReference type="InterPro" id="IPR036640">
    <property type="entry name" value="ABC1_TM_sf"/>
</dbReference>
<dbReference type="GO" id="GO:0005524">
    <property type="term" value="F:ATP binding"/>
    <property type="evidence" value="ECO:0007669"/>
    <property type="project" value="UniProtKB-KW"/>
</dbReference>
<feature type="region of interest" description="Disordered" evidence="7">
    <location>
        <begin position="574"/>
        <end position="595"/>
    </location>
</feature>
<proteinExistence type="predicted"/>
<feature type="transmembrane region" description="Helical" evidence="8">
    <location>
        <begin position="185"/>
        <end position="202"/>
    </location>
</feature>
<dbReference type="PROSITE" id="PS50893">
    <property type="entry name" value="ABC_TRANSPORTER_2"/>
    <property type="match status" value="1"/>
</dbReference>
<dbReference type="SMART" id="SM00382">
    <property type="entry name" value="AAA"/>
    <property type="match status" value="1"/>
</dbReference>
<dbReference type="Pfam" id="PF00005">
    <property type="entry name" value="ABC_tran"/>
    <property type="match status" value="1"/>
</dbReference>
<dbReference type="Gene3D" id="1.20.1560.10">
    <property type="entry name" value="ABC transporter type 1, transmembrane domain"/>
    <property type="match status" value="1"/>
</dbReference>
<dbReference type="GO" id="GO:0016887">
    <property type="term" value="F:ATP hydrolysis activity"/>
    <property type="evidence" value="ECO:0007669"/>
    <property type="project" value="InterPro"/>
</dbReference>
<dbReference type="Proteomes" id="UP000254711">
    <property type="component" value="Unassembled WGS sequence"/>
</dbReference>
<keyword evidence="6 8" id="KW-0472">Membrane</keyword>
<accession>A0A370K5T3</accession>
<evidence type="ECO:0000313" key="12">
    <source>
        <dbReference type="Proteomes" id="UP000254711"/>
    </source>
</evidence>
<evidence type="ECO:0000256" key="3">
    <source>
        <dbReference type="ARBA" id="ARBA00022741"/>
    </source>
</evidence>
<dbReference type="AlphaFoldDB" id="A0A370K5T3"/>
<dbReference type="GO" id="GO:0034040">
    <property type="term" value="F:ATPase-coupled lipid transmembrane transporter activity"/>
    <property type="evidence" value="ECO:0007669"/>
    <property type="project" value="TreeGrafter"/>
</dbReference>
<evidence type="ECO:0000256" key="7">
    <source>
        <dbReference type="SAM" id="MobiDB-lite"/>
    </source>
</evidence>
<dbReference type="GO" id="GO:0140359">
    <property type="term" value="F:ABC-type transporter activity"/>
    <property type="evidence" value="ECO:0007669"/>
    <property type="project" value="InterPro"/>
</dbReference>
<dbReference type="InterPro" id="IPR003593">
    <property type="entry name" value="AAA+_ATPase"/>
</dbReference>
<evidence type="ECO:0000256" key="6">
    <source>
        <dbReference type="ARBA" id="ARBA00023136"/>
    </source>
</evidence>
<sequence>MRRPRGDSVLHPPAKHRTDDPWRAVARTLTRADLAEMGCYVALSLATALAGGLVAVSLVPLIQPGQPLPLADRLLNAGGRVELQAGVFMLVTAVFALLRWLGARLGARLVGRYGVRLRQQVHARLLSAPLASLADASSAEIANVLTHNVEIAVQGLSALLQLLVAGLTCAVSLALALWVSPPMLLAVPVLVGMGLLTARLFAHEQADVSRRYVTDMTNLFWHSEDFPRRLRHVRSFAREDEEQASYGDVTARLGEGYRRQLELVASGRLAQELLATVGIAVMFLIGHRLREVDQASLIAVCLLLGRLLPYLVATRQGLQQLRSAGPALALWQRYMQLAAGGADAPVNAPTMFADALFIEHLRVTPPMKGLTIDGLVLVPGGLTLVSGLSGIGKSSLIDVLAGMMPPQAFSARLGERAISYETYRRLVRNGAYVSQSVRPWQRTVRECLLWAAPAASEQSMRDALADVDLDRRLAGSPHGLDTALSSASSRLSGGELQRLMLAQVILRQPSLALLDEATSALDAAAELRVLAALRQRLPRTILVVVSHRSGVAAVADQELVIDDDGAASIIQATSAHEITGAPRRQPASDGTRRPA</sequence>
<feature type="transmembrane region" description="Helical" evidence="8">
    <location>
        <begin position="269"/>
        <end position="289"/>
    </location>
</feature>
<name>A0A370K5T3_9GAMM</name>
<feature type="domain" description="ABC transmembrane type-1" evidence="10">
    <location>
        <begin position="41"/>
        <end position="333"/>
    </location>
</feature>
<feature type="transmembrane region" description="Helical" evidence="8">
    <location>
        <begin position="158"/>
        <end position="179"/>
    </location>
</feature>
<comment type="caution">
    <text evidence="11">The sequence shown here is derived from an EMBL/GenBank/DDBJ whole genome shotgun (WGS) entry which is preliminary data.</text>
</comment>
<keyword evidence="2 8" id="KW-0812">Transmembrane</keyword>
<dbReference type="Gene3D" id="3.40.50.300">
    <property type="entry name" value="P-loop containing nucleotide triphosphate hydrolases"/>
    <property type="match status" value="1"/>
</dbReference>
<dbReference type="PANTHER" id="PTHR24221">
    <property type="entry name" value="ATP-BINDING CASSETTE SUB-FAMILY B"/>
    <property type="match status" value="1"/>
</dbReference>
<evidence type="ECO:0000259" key="9">
    <source>
        <dbReference type="PROSITE" id="PS50893"/>
    </source>
</evidence>